<accession>A0A7S4SQN9</accession>
<dbReference type="InterPro" id="IPR021109">
    <property type="entry name" value="Peptidase_aspartic_dom_sf"/>
</dbReference>
<evidence type="ECO:0000313" key="9">
    <source>
        <dbReference type="EMBL" id="CAE4652896.1"/>
    </source>
</evidence>
<dbReference type="FunFam" id="2.40.70.10:FF:000115">
    <property type="entry name" value="Lysosomal aspartic protease"/>
    <property type="match status" value="1"/>
</dbReference>
<dbReference type="PANTHER" id="PTHR47966">
    <property type="entry name" value="BETA-SITE APP-CLEAVING ENZYME, ISOFORM A-RELATED"/>
    <property type="match status" value="1"/>
</dbReference>
<gene>
    <name evidence="9" type="ORF">AMON00008_LOCUS54370</name>
</gene>
<evidence type="ECO:0000256" key="4">
    <source>
        <dbReference type="ARBA" id="ARBA00022801"/>
    </source>
</evidence>
<feature type="chain" id="PRO_5030642486" description="Peptidase A1 domain-containing protein" evidence="7">
    <location>
        <begin position="28"/>
        <end position="451"/>
    </location>
</feature>
<evidence type="ECO:0000256" key="2">
    <source>
        <dbReference type="ARBA" id="ARBA00022670"/>
    </source>
</evidence>
<dbReference type="InterPro" id="IPR033121">
    <property type="entry name" value="PEPTIDASE_A1"/>
</dbReference>
<keyword evidence="4" id="KW-0378">Hydrolase</keyword>
<evidence type="ECO:0000256" key="6">
    <source>
        <dbReference type="PIRSR" id="PIRSR601461-2"/>
    </source>
</evidence>
<evidence type="ECO:0000256" key="1">
    <source>
        <dbReference type="ARBA" id="ARBA00007447"/>
    </source>
</evidence>
<keyword evidence="3" id="KW-0064">Aspartyl protease</keyword>
<dbReference type="SUPFAM" id="SSF50630">
    <property type="entry name" value="Acid proteases"/>
    <property type="match status" value="1"/>
</dbReference>
<dbReference type="InterPro" id="IPR034164">
    <property type="entry name" value="Pepsin-like_dom"/>
</dbReference>
<keyword evidence="2" id="KW-0645">Protease</keyword>
<feature type="signal peptide" evidence="7">
    <location>
        <begin position="1"/>
        <end position="27"/>
    </location>
</feature>
<dbReference type="PRINTS" id="PR00792">
    <property type="entry name" value="PEPSIN"/>
</dbReference>
<dbReference type="Gene3D" id="2.40.70.10">
    <property type="entry name" value="Acid Proteases"/>
    <property type="match status" value="2"/>
</dbReference>
<sequence>MDRSPAARLQLALVACCLAAELVPADAARRASPGERGAPAHVGPRGVLRVRLQSRARPRHGPATPPRSLVQVAAARGGGGVAGGAGPPPKALVGSVFVGTPPQEFSVAFDTGSGNLLLPGKQCISVACLAHRSYDSSASATAEEVLPLGPGAGGAPGAGSAPEAAGSVELSLGAGSLTGHPLQDSVCLGQNGELCATAGLVEATETTDEPFNLLPYDGVLGLGLPGASVSARFNFFSSLASTGAMESNRFAVWLATDGDDEDSEVTFGAASDDRIGSPDIFWQPLSRTDTGLWQVTLSDITADLAKLHLCGPRGCQAAFDTGTGVITGPRKLVEAVLAVLNIDMACANYGSLPTLGFAFGDVTLNIDPADYVQKTRAGCFHRFLAADVVSPAGPLVLLGAPFLQRYYSIFDAASLRVGLTVAKHKPLPGEGAGETAQQAAARLMVRGSGSR</sequence>
<dbReference type="GO" id="GO:0016485">
    <property type="term" value="P:protein processing"/>
    <property type="evidence" value="ECO:0007669"/>
    <property type="project" value="UniProtKB-ARBA"/>
</dbReference>
<protein>
    <recommendedName>
        <fullName evidence="8">Peptidase A1 domain-containing protein</fullName>
    </recommendedName>
</protein>
<feature type="disulfide bond" evidence="6">
    <location>
        <begin position="346"/>
        <end position="379"/>
    </location>
</feature>
<comment type="similarity">
    <text evidence="1">Belongs to the peptidase A1 family.</text>
</comment>
<dbReference type="Pfam" id="PF00026">
    <property type="entry name" value="Asp"/>
    <property type="match status" value="2"/>
</dbReference>
<organism evidence="9">
    <name type="scientific">Alexandrium monilatum</name>
    <dbReference type="NCBI Taxonomy" id="311494"/>
    <lineage>
        <taxon>Eukaryota</taxon>
        <taxon>Sar</taxon>
        <taxon>Alveolata</taxon>
        <taxon>Dinophyceae</taxon>
        <taxon>Gonyaulacales</taxon>
        <taxon>Pyrocystaceae</taxon>
        <taxon>Alexandrium</taxon>
    </lineage>
</organism>
<keyword evidence="6" id="KW-1015">Disulfide bond</keyword>
<keyword evidence="7" id="KW-0732">Signal</keyword>
<proteinExistence type="inferred from homology"/>
<dbReference type="PANTHER" id="PTHR47966:SF51">
    <property type="entry name" value="BETA-SITE APP-CLEAVING ENZYME, ISOFORM A-RELATED"/>
    <property type="match status" value="1"/>
</dbReference>
<dbReference type="CDD" id="cd05471">
    <property type="entry name" value="pepsin_like"/>
    <property type="match status" value="1"/>
</dbReference>
<evidence type="ECO:0000256" key="5">
    <source>
        <dbReference type="PIRSR" id="PIRSR601461-1"/>
    </source>
</evidence>
<feature type="active site" evidence="5">
    <location>
        <position position="110"/>
    </location>
</feature>
<reference evidence="9" key="1">
    <citation type="submission" date="2021-01" db="EMBL/GenBank/DDBJ databases">
        <authorList>
            <person name="Corre E."/>
            <person name="Pelletier E."/>
            <person name="Niang G."/>
            <person name="Scheremetjew M."/>
            <person name="Finn R."/>
            <person name="Kale V."/>
            <person name="Holt S."/>
            <person name="Cochrane G."/>
            <person name="Meng A."/>
            <person name="Brown T."/>
            <person name="Cohen L."/>
        </authorList>
    </citation>
    <scope>NUCLEOTIDE SEQUENCE</scope>
    <source>
        <strain evidence="9">CCMP3105</strain>
    </source>
</reference>
<feature type="disulfide bond" evidence="6">
    <location>
        <begin position="123"/>
        <end position="128"/>
    </location>
</feature>
<evidence type="ECO:0000256" key="3">
    <source>
        <dbReference type="ARBA" id="ARBA00022750"/>
    </source>
</evidence>
<name>A0A7S4SQN9_9DINO</name>
<dbReference type="AlphaFoldDB" id="A0A7S4SQN9"/>
<dbReference type="GO" id="GO:0004190">
    <property type="term" value="F:aspartic-type endopeptidase activity"/>
    <property type="evidence" value="ECO:0007669"/>
    <property type="project" value="UniProtKB-KW"/>
</dbReference>
<evidence type="ECO:0000256" key="7">
    <source>
        <dbReference type="SAM" id="SignalP"/>
    </source>
</evidence>
<feature type="active site" evidence="5">
    <location>
        <position position="320"/>
    </location>
</feature>
<evidence type="ECO:0000259" key="8">
    <source>
        <dbReference type="PROSITE" id="PS51767"/>
    </source>
</evidence>
<dbReference type="InterPro" id="IPR001461">
    <property type="entry name" value="Aspartic_peptidase_A1"/>
</dbReference>
<dbReference type="EMBL" id="HBNR01076487">
    <property type="protein sequence ID" value="CAE4652896.1"/>
    <property type="molecule type" value="Transcribed_RNA"/>
</dbReference>
<dbReference type="PROSITE" id="PS51767">
    <property type="entry name" value="PEPTIDASE_A1"/>
    <property type="match status" value="1"/>
</dbReference>
<feature type="domain" description="Peptidase A1" evidence="8">
    <location>
        <begin position="92"/>
        <end position="420"/>
    </location>
</feature>